<dbReference type="RefSeq" id="WP_096664220.1">
    <property type="nucleotide sequence ID" value="NZ_AP018316.1"/>
</dbReference>
<dbReference type="CDD" id="cd06260">
    <property type="entry name" value="DUF820-like"/>
    <property type="match status" value="1"/>
</dbReference>
<evidence type="ECO:0000259" key="1">
    <source>
        <dbReference type="Pfam" id="PF05685"/>
    </source>
</evidence>
<dbReference type="PANTHER" id="PTHR34107">
    <property type="entry name" value="SLL0198 PROTEIN-RELATED"/>
    <property type="match status" value="1"/>
</dbReference>
<dbReference type="Proteomes" id="UP000218702">
    <property type="component" value="Chromosome"/>
</dbReference>
<dbReference type="PANTHER" id="PTHR34107:SF5">
    <property type="entry name" value="SLL1355 PROTEIN"/>
    <property type="match status" value="1"/>
</dbReference>
<protein>
    <recommendedName>
        <fullName evidence="1">Putative restriction endonuclease domain-containing protein</fullName>
    </recommendedName>
</protein>
<proteinExistence type="predicted"/>
<organism evidence="2 3">
    <name type="scientific">Dolichospermum compactum NIES-806</name>
    <dbReference type="NCBI Taxonomy" id="1973481"/>
    <lineage>
        <taxon>Bacteria</taxon>
        <taxon>Bacillati</taxon>
        <taxon>Cyanobacteriota</taxon>
        <taxon>Cyanophyceae</taxon>
        <taxon>Nostocales</taxon>
        <taxon>Aphanizomenonaceae</taxon>
        <taxon>Dolichospermum</taxon>
        <taxon>Dolichospermum compactum</taxon>
    </lineage>
</organism>
<dbReference type="InterPro" id="IPR008538">
    <property type="entry name" value="Uma2"/>
</dbReference>
<sequence>MTIATERQITLEDFLKLPETKPASEFINGEILQKPMPQGEHSLIQTTFIEVVNGLTRSQKIAIAFSELRCTFGGSTIVPDIAVFRWERIPTTESGKIANRFEIHPDWVIEILSPEQPQKKVLTKLLHCSRHGTELAWLLNPEEESVLAVFPGQKIEIYEGDDKLPILENINLELTVKEIFGWLSFGS</sequence>
<feature type="domain" description="Putative restriction endonuclease" evidence="1">
    <location>
        <begin position="11"/>
        <end position="176"/>
    </location>
</feature>
<dbReference type="InterPro" id="IPR011335">
    <property type="entry name" value="Restrct_endonuc-II-like"/>
</dbReference>
<dbReference type="InterPro" id="IPR012296">
    <property type="entry name" value="Nuclease_put_TT1808"/>
</dbReference>
<keyword evidence="3" id="KW-1185">Reference proteome</keyword>
<dbReference type="SUPFAM" id="SSF52980">
    <property type="entry name" value="Restriction endonuclease-like"/>
    <property type="match status" value="1"/>
</dbReference>
<name>A0A1Z4UZA0_9CYAN</name>
<dbReference type="Gene3D" id="3.90.1570.10">
    <property type="entry name" value="tt1808, chain A"/>
    <property type="match status" value="1"/>
</dbReference>
<dbReference type="EMBL" id="AP018316">
    <property type="protein sequence ID" value="BAZ84580.1"/>
    <property type="molecule type" value="Genomic_DNA"/>
</dbReference>
<reference evidence="2 3" key="1">
    <citation type="submission" date="2017-06" db="EMBL/GenBank/DDBJ databases">
        <title>Genome sequencing of cyanobaciteial culture collection at National Institute for Environmental Studies (NIES).</title>
        <authorList>
            <person name="Hirose Y."/>
            <person name="Shimura Y."/>
            <person name="Fujisawa T."/>
            <person name="Nakamura Y."/>
            <person name="Kawachi M."/>
        </authorList>
    </citation>
    <scope>NUCLEOTIDE SEQUENCE [LARGE SCALE GENOMIC DNA]</scope>
    <source>
        <strain evidence="2 3">NIES-806</strain>
    </source>
</reference>
<dbReference type="OrthoDB" id="461333at2"/>
<dbReference type="AlphaFoldDB" id="A0A1Z4UZA0"/>
<accession>A0A1Z4UZA0</accession>
<evidence type="ECO:0000313" key="3">
    <source>
        <dbReference type="Proteomes" id="UP000218702"/>
    </source>
</evidence>
<evidence type="ECO:0000313" key="2">
    <source>
        <dbReference type="EMBL" id="BAZ84580.1"/>
    </source>
</evidence>
<dbReference type="KEGG" id="dcm:NIES806_07700"/>
<gene>
    <name evidence="2" type="ORF">NIES806_07700</name>
</gene>
<dbReference type="Pfam" id="PF05685">
    <property type="entry name" value="Uma2"/>
    <property type="match status" value="1"/>
</dbReference>